<name>A0ABY6EDQ4_9ACTN</name>
<keyword evidence="1" id="KW-0614">Plasmid</keyword>
<evidence type="ECO:0000313" key="1">
    <source>
        <dbReference type="EMBL" id="UXY24875.1"/>
    </source>
</evidence>
<dbReference type="EMBL" id="CP106794">
    <property type="protein sequence ID" value="UXY24875.1"/>
    <property type="molecule type" value="Genomic_DNA"/>
</dbReference>
<geneLocation type="plasmid" evidence="1 2">
    <name>punmamed2</name>
</geneLocation>
<evidence type="ECO:0000313" key="2">
    <source>
        <dbReference type="Proteomes" id="UP001061298"/>
    </source>
</evidence>
<keyword evidence="2" id="KW-1185">Reference proteome</keyword>
<reference evidence="1" key="1">
    <citation type="submission" date="2022-10" db="EMBL/GenBank/DDBJ databases">
        <authorList>
            <person name="Mo P."/>
        </authorList>
    </citation>
    <scope>NUCLEOTIDE SEQUENCE</scope>
    <source>
        <strain evidence="1">HUAS 13-4</strain>
        <plasmid evidence="1">punmamed2</plasmid>
    </source>
</reference>
<proteinExistence type="predicted"/>
<organism evidence="1 2">
    <name type="scientific">Streptomyces cynarae</name>
    <dbReference type="NCBI Taxonomy" id="2981134"/>
    <lineage>
        <taxon>Bacteria</taxon>
        <taxon>Bacillati</taxon>
        <taxon>Actinomycetota</taxon>
        <taxon>Actinomycetes</taxon>
        <taxon>Kitasatosporales</taxon>
        <taxon>Streptomycetaceae</taxon>
        <taxon>Streptomyces</taxon>
    </lineage>
</organism>
<dbReference type="Proteomes" id="UP001061298">
    <property type="component" value="Plasmid punmamed2"/>
</dbReference>
<evidence type="ECO:0008006" key="3">
    <source>
        <dbReference type="Google" id="ProtNLM"/>
    </source>
</evidence>
<accession>A0ABY6EDQ4</accession>
<sequence length="234" mass="24930">MIHPSRRHLVRTRELLAQDMGMAMGTFRNKKPYATEGFPAPISSDGARVLLWDGGQTAAYLAGEPVPALPAMDGPEVLLDRQEAAAELGVTPRTWDGYKTDPRLTRHVVDVCGVEHWPRSAVRAFRDARPGKQSAAGRPKGRTNAVPRGELRARVAELLDASPAVTIADVRGALGVAAATAQRVLSQLRGERIAALMEADPGLSFDQAAEQLGYPAAVRRAARDVAATAAELGA</sequence>
<gene>
    <name evidence="1" type="ORF">N8I84_41230</name>
</gene>
<dbReference type="RefSeq" id="WP_263235096.1">
    <property type="nucleotide sequence ID" value="NZ_CP106794.1"/>
</dbReference>
<protein>
    <recommendedName>
        <fullName evidence="3">Helix-turn-helix domain-containing protein</fullName>
    </recommendedName>
</protein>